<dbReference type="PANTHER" id="PTHR31126:SF1">
    <property type="entry name" value="TYROSINE SPECIFIC PROTEIN PHOSPHATASES DOMAIN-CONTAINING PROTEIN"/>
    <property type="match status" value="1"/>
</dbReference>
<dbReference type="Proteomes" id="UP000295727">
    <property type="component" value="Chromosome 4"/>
</dbReference>
<dbReference type="SUPFAM" id="SSF52799">
    <property type="entry name" value="(Phosphotyrosine protein) phosphatases II"/>
    <property type="match status" value="1"/>
</dbReference>
<organism evidence="3 4">
    <name type="scientific">Paraburkholderia pallida</name>
    <dbReference type="NCBI Taxonomy" id="2547399"/>
    <lineage>
        <taxon>Bacteria</taxon>
        <taxon>Pseudomonadati</taxon>
        <taxon>Pseudomonadota</taxon>
        <taxon>Betaproteobacteria</taxon>
        <taxon>Burkholderiales</taxon>
        <taxon>Burkholderiaceae</taxon>
        <taxon>Paraburkholderia</taxon>
    </lineage>
</organism>
<dbReference type="Gene3D" id="3.90.190.10">
    <property type="entry name" value="Protein tyrosine phosphatase superfamily"/>
    <property type="match status" value="1"/>
</dbReference>
<dbReference type="Pfam" id="PF13350">
    <property type="entry name" value="Y_phosphatase3"/>
    <property type="match status" value="1"/>
</dbReference>
<dbReference type="PROSITE" id="PS50056">
    <property type="entry name" value="TYR_PHOSPHATASE_2"/>
    <property type="match status" value="1"/>
</dbReference>
<accession>A0A4P7D5T2</accession>
<comment type="similarity">
    <text evidence="1">Belongs to the protein-tyrosine phosphatase family.</text>
</comment>
<reference evidence="3 4" key="1">
    <citation type="submission" date="2019-03" db="EMBL/GenBank/DDBJ databases">
        <title>Paraburkholderia sp. 7MH5, isolated from subtropical forest soil.</title>
        <authorList>
            <person name="Gao Z.-H."/>
            <person name="Qiu L.-H."/>
        </authorList>
    </citation>
    <scope>NUCLEOTIDE SEQUENCE [LARGE SCALE GENOMIC DNA]</scope>
    <source>
        <strain evidence="3 4">7MH5</strain>
    </source>
</reference>
<dbReference type="OrthoDB" id="1188001at2"/>
<evidence type="ECO:0000313" key="4">
    <source>
        <dbReference type="Proteomes" id="UP000295727"/>
    </source>
</evidence>
<dbReference type="PROSITE" id="PS00383">
    <property type="entry name" value="TYR_PHOSPHATASE_1"/>
    <property type="match status" value="1"/>
</dbReference>
<dbReference type="RefSeq" id="WP_134758286.1">
    <property type="nucleotide sequence ID" value="NZ_CP038151.1"/>
</dbReference>
<dbReference type="InterPro" id="IPR016130">
    <property type="entry name" value="Tyr_Pase_AS"/>
</dbReference>
<dbReference type="PANTHER" id="PTHR31126">
    <property type="entry name" value="TYROSINE-PROTEIN PHOSPHATASE"/>
    <property type="match status" value="1"/>
</dbReference>
<gene>
    <name evidence="3" type="ORF">E1956_36770</name>
</gene>
<dbReference type="InterPro" id="IPR026893">
    <property type="entry name" value="Tyr/Ser_Pase_IphP-type"/>
</dbReference>
<dbReference type="KEGG" id="ppai:E1956_36770"/>
<dbReference type="InterPro" id="IPR000387">
    <property type="entry name" value="Tyr_Pase_dom"/>
</dbReference>
<dbReference type="EMBL" id="CP038151">
    <property type="protein sequence ID" value="QBR02767.1"/>
    <property type="molecule type" value="Genomic_DNA"/>
</dbReference>
<dbReference type="InterPro" id="IPR029021">
    <property type="entry name" value="Prot-tyrosine_phosphatase-like"/>
</dbReference>
<keyword evidence="4" id="KW-1185">Reference proteome</keyword>
<sequence length="264" mass="28433">MNDMNSDSEQIEMVRAAAPNFRDLGGYAAGVDLVTRSGCIYRSSDLSRCGAPQWDALRELGLQTVIDLRDANEVHESGGELSPGIERIAIEFHPSQLPCAQGKSPAEAPYALDADFMIDMYRDLVRHRQAQFQQVVVHVARAASGPVLLHCTAGKDRTGIAVALLLEAIGVGRDQVVADYLQSNAAMQAIVAARRAARPDADASHTAADAQRAMPLLLADERYIRAALETVDAEFDGALAYLSSDSEARRGIDALRASWLGEGE</sequence>
<dbReference type="GO" id="GO:0004721">
    <property type="term" value="F:phosphoprotein phosphatase activity"/>
    <property type="evidence" value="ECO:0007669"/>
    <property type="project" value="InterPro"/>
</dbReference>
<name>A0A4P7D5T2_9BURK</name>
<proteinExistence type="inferred from homology"/>
<evidence type="ECO:0000259" key="2">
    <source>
        <dbReference type="PROSITE" id="PS50056"/>
    </source>
</evidence>
<evidence type="ECO:0000313" key="3">
    <source>
        <dbReference type="EMBL" id="QBR02767.1"/>
    </source>
</evidence>
<protein>
    <submittedName>
        <fullName evidence="3">Tyrosine-protein phosphatase</fullName>
    </submittedName>
</protein>
<evidence type="ECO:0000256" key="1">
    <source>
        <dbReference type="ARBA" id="ARBA00009580"/>
    </source>
</evidence>
<dbReference type="AlphaFoldDB" id="A0A4P7D5T2"/>
<feature type="domain" description="Tyrosine specific protein phosphatases" evidence="2">
    <location>
        <begin position="130"/>
        <end position="199"/>
    </location>
</feature>